<dbReference type="Proteomes" id="UP000015102">
    <property type="component" value="Unassembled WGS sequence"/>
</dbReference>
<reference evidence="2" key="1">
    <citation type="submission" date="2013-02" db="EMBL/GenBank/DDBJ databases">
        <authorList>
            <person name="Hughes D."/>
        </authorList>
    </citation>
    <scope>NUCLEOTIDE SEQUENCE</scope>
    <source>
        <strain>Durham</strain>
        <strain evidence="2">NC isolate 2 -- Noor lab</strain>
    </source>
</reference>
<evidence type="ECO:0000313" key="2">
    <source>
        <dbReference type="Proteomes" id="UP000015102"/>
    </source>
</evidence>
<dbReference type="HOGENOM" id="CLU_1016666_0_0_1"/>
<dbReference type="Gene3D" id="1.20.58.420">
    <property type="entry name" value="AHSP"/>
    <property type="match status" value="1"/>
</dbReference>
<keyword evidence="2" id="KW-1185">Reference proteome</keyword>
<protein>
    <submittedName>
        <fullName evidence="1">Uncharacterized protein</fullName>
    </submittedName>
</protein>
<dbReference type="EMBL" id="CAQQ02386082">
    <property type="status" value="NOT_ANNOTATED_CDS"/>
    <property type="molecule type" value="Genomic_DNA"/>
</dbReference>
<dbReference type="GO" id="GO:0003924">
    <property type="term" value="F:GTPase activity"/>
    <property type="evidence" value="ECO:0007669"/>
    <property type="project" value="InterPro"/>
</dbReference>
<name>T1H442_MEGSC</name>
<dbReference type="GO" id="GO:0005525">
    <property type="term" value="F:GTP binding"/>
    <property type="evidence" value="ECO:0007669"/>
    <property type="project" value="InterPro"/>
</dbReference>
<proteinExistence type="predicted"/>
<dbReference type="AlphaFoldDB" id="T1H442"/>
<dbReference type="SUPFAM" id="SSF48340">
    <property type="entry name" value="Interferon-induced guanylate-binding protein 1 (GBP1), C-terminal domain"/>
    <property type="match status" value="1"/>
</dbReference>
<dbReference type="EnsemblMetazoa" id="MESCA011043-RA">
    <property type="protein sequence ID" value="MESCA011043-PA"/>
    <property type="gene ID" value="MESCA011043"/>
</dbReference>
<organism evidence="1 2">
    <name type="scientific">Megaselia scalaris</name>
    <name type="common">Humpbacked fly</name>
    <name type="synonym">Phora scalaris</name>
    <dbReference type="NCBI Taxonomy" id="36166"/>
    <lineage>
        <taxon>Eukaryota</taxon>
        <taxon>Metazoa</taxon>
        <taxon>Ecdysozoa</taxon>
        <taxon>Arthropoda</taxon>
        <taxon>Hexapoda</taxon>
        <taxon>Insecta</taxon>
        <taxon>Pterygota</taxon>
        <taxon>Neoptera</taxon>
        <taxon>Endopterygota</taxon>
        <taxon>Diptera</taxon>
        <taxon>Brachycera</taxon>
        <taxon>Muscomorpha</taxon>
        <taxon>Platypezoidea</taxon>
        <taxon>Phoridae</taxon>
        <taxon>Megaseliini</taxon>
        <taxon>Megaselia</taxon>
    </lineage>
</organism>
<reference evidence="1" key="2">
    <citation type="submission" date="2015-06" db="UniProtKB">
        <authorList>
            <consortium name="EnsemblMetazoa"/>
        </authorList>
    </citation>
    <scope>IDENTIFICATION</scope>
</reference>
<evidence type="ECO:0000313" key="1">
    <source>
        <dbReference type="EnsemblMetazoa" id="MESCA011043-PA"/>
    </source>
</evidence>
<sequence>MEHFSGSDIQKFHFTLKDEIIQKFKEKCRSNSIEFENMTDQLEQDLEELFKFFKNRSNNLQNIGNLCNFTEMYTKTMESILEERNISSKDAFEISHWKLREDILKKASLENADKKYIDNLSDRLSDLFQMYLKRFSDKQMIFQAMSEANNLRSINELRTAYMKNMNEFLSQDNVSLDHLQIEHLKNRADVIRTFESSKLEGDKSFEKYLYLLIKNIDEVFLIYYRQLSTYKNSWKTTFKEICLPIIETISQAFIIAYFPNLRFQEKGKENKKSK</sequence>
<accession>T1H442</accession>
<dbReference type="InterPro" id="IPR036543">
    <property type="entry name" value="Guanylate-bd_C_sf"/>
</dbReference>